<accession>A0A4Y2WH46</accession>
<gene>
    <name evidence="7" type="primary">pol_1303</name>
    <name evidence="7" type="ORF">AVEN_81885_1</name>
</gene>
<keyword evidence="4" id="KW-0378">Hydrolase</keyword>
<dbReference type="GO" id="GO:0004190">
    <property type="term" value="F:aspartic-type endopeptidase activity"/>
    <property type="evidence" value="ECO:0007669"/>
    <property type="project" value="InterPro"/>
</dbReference>
<dbReference type="CDD" id="cd00303">
    <property type="entry name" value="retropepsin_like"/>
    <property type="match status" value="1"/>
</dbReference>
<dbReference type="PROSITE" id="PS50158">
    <property type="entry name" value="ZF_CCHC"/>
    <property type="match status" value="1"/>
</dbReference>
<evidence type="ECO:0000256" key="1">
    <source>
        <dbReference type="ARBA" id="ARBA00022679"/>
    </source>
</evidence>
<dbReference type="PANTHER" id="PTHR37984">
    <property type="entry name" value="PROTEIN CBG26694"/>
    <property type="match status" value="1"/>
</dbReference>
<dbReference type="GO" id="GO:0004519">
    <property type="term" value="F:endonuclease activity"/>
    <property type="evidence" value="ECO:0007669"/>
    <property type="project" value="UniProtKB-KW"/>
</dbReference>
<feature type="domain" description="CCHC-type" evidence="6">
    <location>
        <begin position="157"/>
        <end position="172"/>
    </location>
</feature>
<dbReference type="InterPro" id="IPR043128">
    <property type="entry name" value="Rev_trsase/Diguanyl_cyclase"/>
</dbReference>
<dbReference type="InterPro" id="IPR001969">
    <property type="entry name" value="Aspartic_peptidase_AS"/>
</dbReference>
<sequence>MAVQLPSERVRDFGTRIEGLALNSFGEKAVGKDEMSTKLREKMVLSQFMTGLQPRIRAQMIVESPESFSAAMVLEERIETAQSMLTPNVNVLNVKESHSEKLIEAVRASGETVEKTLDLLCRQLDSLNSRLDKIEREKREQPPRFEPAGINQRPPVRCFSCQRIGHFARDCRLGQIPYEVRGFNHRQIGYRGRGQNQRGSYRGNFSRGLGYRQTNSEQVVQQRDDEQKKLVKGGFHKGSVISMVAHVVPKQSEPEFFSCNLPIINVKVGEINCRALIDSGATLNLISFNVLERLKKLEYVEISPINLKTLSNVSVTTQLAISTTIGIENSKFPAVLVLAESVLSPIFDIILGLEFLNCHKFILDCGNSTMSNDSVKVSWDFVRMHHRTGYATESNVLDINKVQHEQKFRDADNASKTQKGLVNSPSVNCNTQKKKKCKAKKNKTQVNYSDVEVMQINSKTVQNSVSDKCVNNNNDSMNELNNINYANTSNKVEGVNKPVVMVNKEDKEETVTCNEINSIEVNDTHFNSKSKFNAYIKKGITIPPLEKRYVSLQIHNVDKCLKNDQIVLVEKIKTSKDFLIARSVSKIENHVNCLALIWNISDDPLHLNKRRVIASVEPVYEDSRAEYVNVLNSNDKDDINWGGKLDLDHLGSEERAKFLSLLNKYKSVFAQSLKDLGSCDIVQHEINLTDNLPIRQKPYRVPYALKDEMRKQINTLLDAGIIQPSSSAYSAPVMLVKKADGSHRLVADLRKLNEKTIPDNFPLLNLTEMVDMLNGAKYFSSMDLTSGFHQLKMHPSSVHLTGISMEFGLFEYTRMPFWPA</sequence>
<evidence type="ECO:0000256" key="3">
    <source>
        <dbReference type="ARBA" id="ARBA00022722"/>
    </source>
</evidence>
<dbReference type="InterPro" id="IPR043502">
    <property type="entry name" value="DNA/RNA_pol_sf"/>
</dbReference>
<dbReference type="Proteomes" id="UP000499080">
    <property type="component" value="Unassembled WGS sequence"/>
</dbReference>
<evidence type="ECO:0000313" key="8">
    <source>
        <dbReference type="Proteomes" id="UP000499080"/>
    </source>
</evidence>
<name>A0A4Y2WH46_ARAVE</name>
<dbReference type="GO" id="GO:0008270">
    <property type="term" value="F:zinc ion binding"/>
    <property type="evidence" value="ECO:0007669"/>
    <property type="project" value="UniProtKB-KW"/>
</dbReference>
<dbReference type="CDD" id="cd01647">
    <property type="entry name" value="RT_LTR"/>
    <property type="match status" value="1"/>
</dbReference>
<dbReference type="GO" id="GO:0003676">
    <property type="term" value="F:nucleic acid binding"/>
    <property type="evidence" value="ECO:0007669"/>
    <property type="project" value="InterPro"/>
</dbReference>
<dbReference type="SMART" id="SM00343">
    <property type="entry name" value="ZnF_C2HC"/>
    <property type="match status" value="1"/>
</dbReference>
<organism evidence="7 8">
    <name type="scientific">Araneus ventricosus</name>
    <name type="common">Orbweaver spider</name>
    <name type="synonym">Epeira ventricosa</name>
    <dbReference type="NCBI Taxonomy" id="182803"/>
    <lineage>
        <taxon>Eukaryota</taxon>
        <taxon>Metazoa</taxon>
        <taxon>Ecdysozoa</taxon>
        <taxon>Arthropoda</taxon>
        <taxon>Chelicerata</taxon>
        <taxon>Arachnida</taxon>
        <taxon>Araneae</taxon>
        <taxon>Araneomorphae</taxon>
        <taxon>Entelegynae</taxon>
        <taxon>Araneoidea</taxon>
        <taxon>Araneidae</taxon>
        <taxon>Araneus</taxon>
    </lineage>
</organism>
<keyword evidence="5" id="KW-0862">Zinc</keyword>
<proteinExistence type="predicted"/>
<keyword evidence="4" id="KW-0255">Endonuclease</keyword>
<dbReference type="SUPFAM" id="SSF50630">
    <property type="entry name" value="Acid proteases"/>
    <property type="match status" value="1"/>
</dbReference>
<evidence type="ECO:0000256" key="5">
    <source>
        <dbReference type="PROSITE-ProRule" id="PRU00047"/>
    </source>
</evidence>
<dbReference type="InterPro" id="IPR050951">
    <property type="entry name" value="Retrovirus_Pol_polyprotein"/>
</dbReference>
<dbReference type="AlphaFoldDB" id="A0A4Y2WH46"/>
<keyword evidence="1" id="KW-0808">Transferase</keyword>
<evidence type="ECO:0000256" key="2">
    <source>
        <dbReference type="ARBA" id="ARBA00022695"/>
    </source>
</evidence>
<dbReference type="Gene3D" id="3.30.70.270">
    <property type="match status" value="1"/>
</dbReference>
<dbReference type="Pfam" id="PF00098">
    <property type="entry name" value="zf-CCHC"/>
    <property type="match status" value="1"/>
</dbReference>
<dbReference type="OrthoDB" id="6473576at2759"/>
<dbReference type="GO" id="GO:0071897">
    <property type="term" value="P:DNA biosynthetic process"/>
    <property type="evidence" value="ECO:0007669"/>
    <property type="project" value="UniProtKB-ARBA"/>
</dbReference>
<dbReference type="InterPro" id="IPR036875">
    <property type="entry name" value="Znf_CCHC_sf"/>
</dbReference>
<dbReference type="Pfam" id="PF08284">
    <property type="entry name" value="RVP_2"/>
    <property type="match status" value="1"/>
</dbReference>
<dbReference type="InterPro" id="IPR001878">
    <property type="entry name" value="Znf_CCHC"/>
</dbReference>
<dbReference type="PANTHER" id="PTHR37984:SF5">
    <property type="entry name" value="PROTEIN NYNRIN-LIKE"/>
    <property type="match status" value="1"/>
</dbReference>
<keyword evidence="8" id="KW-1185">Reference proteome</keyword>
<keyword evidence="5" id="KW-0863">Zinc-finger</keyword>
<evidence type="ECO:0000256" key="4">
    <source>
        <dbReference type="ARBA" id="ARBA00022759"/>
    </source>
</evidence>
<dbReference type="SUPFAM" id="SSF56672">
    <property type="entry name" value="DNA/RNA polymerases"/>
    <property type="match status" value="1"/>
</dbReference>
<keyword evidence="2" id="KW-0548">Nucleotidyltransferase</keyword>
<dbReference type="GO" id="GO:0016779">
    <property type="term" value="F:nucleotidyltransferase activity"/>
    <property type="evidence" value="ECO:0007669"/>
    <property type="project" value="UniProtKB-KW"/>
</dbReference>
<keyword evidence="5" id="KW-0479">Metal-binding</keyword>
<dbReference type="EMBL" id="BGPR01060679">
    <property type="protein sequence ID" value="GBO36499.1"/>
    <property type="molecule type" value="Genomic_DNA"/>
</dbReference>
<dbReference type="InterPro" id="IPR021109">
    <property type="entry name" value="Peptidase_aspartic_dom_sf"/>
</dbReference>
<keyword evidence="3" id="KW-0540">Nuclease</keyword>
<evidence type="ECO:0000313" key="7">
    <source>
        <dbReference type="EMBL" id="GBO36499.1"/>
    </source>
</evidence>
<protein>
    <submittedName>
        <fullName evidence="7">Retrovirus-related Pol polyprotein from transposon 297</fullName>
    </submittedName>
</protein>
<dbReference type="PROSITE" id="PS00141">
    <property type="entry name" value="ASP_PROTEASE"/>
    <property type="match status" value="1"/>
</dbReference>
<dbReference type="SUPFAM" id="SSF57756">
    <property type="entry name" value="Retrovirus zinc finger-like domains"/>
    <property type="match status" value="1"/>
</dbReference>
<dbReference type="Gene3D" id="2.40.70.10">
    <property type="entry name" value="Acid Proteases"/>
    <property type="match status" value="1"/>
</dbReference>
<dbReference type="Gene3D" id="3.10.10.10">
    <property type="entry name" value="HIV Type 1 Reverse Transcriptase, subunit A, domain 1"/>
    <property type="match status" value="1"/>
</dbReference>
<evidence type="ECO:0000259" key="6">
    <source>
        <dbReference type="PROSITE" id="PS50158"/>
    </source>
</evidence>
<dbReference type="GO" id="GO:0006508">
    <property type="term" value="P:proteolysis"/>
    <property type="evidence" value="ECO:0007669"/>
    <property type="project" value="InterPro"/>
</dbReference>
<comment type="caution">
    <text evidence="7">The sequence shown here is derived from an EMBL/GenBank/DDBJ whole genome shotgun (WGS) entry which is preliminary data.</text>
</comment>
<reference evidence="7 8" key="1">
    <citation type="journal article" date="2019" name="Sci. Rep.">
        <title>Orb-weaving spider Araneus ventricosus genome elucidates the spidroin gene catalogue.</title>
        <authorList>
            <person name="Kono N."/>
            <person name="Nakamura H."/>
            <person name="Ohtoshi R."/>
            <person name="Moran D.A.P."/>
            <person name="Shinohara A."/>
            <person name="Yoshida Y."/>
            <person name="Fujiwara M."/>
            <person name="Mori M."/>
            <person name="Tomita M."/>
            <person name="Arakawa K."/>
        </authorList>
    </citation>
    <scope>NUCLEOTIDE SEQUENCE [LARGE SCALE GENOMIC DNA]</scope>
</reference>